<dbReference type="EMBL" id="JACHXO010000002">
    <property type="protein sequence ID" value="MBB3193976.1"/>
    <property type="molecule type" value="Genomic_DNA"/>
</dbReference>
<proteinExistence type="predicted"/>
<dbReference type="RefSeq" id="WP_088449869.1">
    <property type="nucleotide sequence ID" value="NZ_JACHXO010000002.1"/>
</dbReference>
<protein>
    <recommendedName>
        <fullName evidence="3">Flagellar FliJ protein</fullName>
    </recommendedName>
</protein>
<sequence>MEVTTLQDELAAERRTLSMLGQLVNEQHGHYVELMAQAAAVVSFTDRCRILQKSVEARQYRDSLQGRMDKQDRVVRAIEHRIEEQRIKRVAVLDPLIQLQEIAPAPVTPEAA</sequence>
<evidence type="ECO:0000313" key="1">
    <source>
        <dbReference type="EMBL" id="MBB3193976.1"/>
    </source>
</evidence>
<reference evidence="1 2" key="1">
    <citation type="submission" date="2020-08" db="EMBL/GenBank/DDBJ databases">
        <title>Genomic Encyclopedia of Type Strains, Phase III (KMG-III): the genomes of soil and plant-associated and newly described type strains.</title>
        <authorList>
            <person name="Whitman W."/>
        </authorList>
    </citation>
    <scope>NUCLEOTIDE SEQUENCE [LARGE SCALE GENOMIC DNA]</scope>
    <source>
        <strain evidence="1 2">CECT 7247</strain>
    </source>
</reference>
<gene>
    <name evidence="1" type="ORF">FHS28_001361</name>
</gene>
<keyword evidence="2" id="KW-1185">Reference proteome</keyword>
<dbReference type="Proteomes" id="UP000574369">
    <property type="component" value="Unassembled WGS sequence"/>
</dbReference>
<evidence type="ECO:0008006" key="3">
    <source>
        <dbReference type="Google" id="ProtNLM"/>
    </source>
</evidence>
<accession>A0ABR6GPF8</accession>
<comment type="caution">
    <text evidence="1">The sequence shown here is derived from an EMBL/GenBank/DDBJ whole genome shotgun (WGS) entry which is preliminary data.</text>
</comment>
<evidence type="ECO:0000313" key="2">
    <source>
        <dbReference type="Proteomes" id="UP000574369"/>
    </source>
</evidence>
<organism evidence="1 2">
    <name type="scientific">Roseateles terrae</name>
    <dbReference type="NCBI Taxonomy" id="431060"/>
    <lineage>
        <taxon>Bacteria</taxon>
        <taxon>Pseudomonadati</taxon>
        <taxon>Pseudomonadota</taxon>
        <taxon>Betaproteobacteria</taxon>
        <taxon>Burkholderiales</taxon>
        <taxon>Sphaerotilaceae</taxon>
        <taxon>Roseateles</taxon>
    </lineage>
</organism>
<name>A0ABR6GPF8_9BURK</name>